<feature type="transmembrane region" description="Helical" evidence="1">
    <location>
        <begin position="36"/>
        <end position="54"/>
    </location>
</feature>
<dbReference type="InterPro" id="IPR003474">
    <property type="entry name" value="Glcn_transporter"/>
</dbReference>
<feature type="transmembrane region" description="Helical" evidence="1">
    <location>
        <begin position="433"/>
        <end position="458"/>
    </location>
</feature>
<dbReference type="PANTHER" id="PTHR30354:SF25">
    <property type="entry name" value="INNER MEMBRANE PERMEASE YGBN"/>
    <property type="match status" value="1"/>
</dbReference>
<keyword evidence="1" id="KW-1133">Transmembrane helix</keyword>
<feature type="transmembrane region" description="Helical" evidence="1">
    <location>
        <begin position="241"/>
        <end position="263"/>
    </location>
</feature>
<keyword evidence="1" id="KW-0812">Transmembrane</keyword>
<comment type="caution">
    <text evidence="2">The sequence shown here is derived from an EMBL/GenBank/DDBJ whole genome shotgun (WGS) entry which is preliminary data.</text>
</comment>
<dbReference type="Proteomes" id="UP001597280">
    <property type="component" value="Unassembled WGS sequence"/>
</dbReference>
<feature type="transmembrane region" description="Helical" evidence="1">
    <location>
        <begin position="103"/>
        <end position="130"/>
    </location>
</feature>
<keyword evidence="3" id="KW-1185">Reference proteome</keyword>
<proteinExistence type="predicted"/>
<dbReference type="EMBL" id="JBHUFL010000002">
    <property type="protein sequence ID" value="MFD1834328.1"/>
    <property type="molecule type" value="Genomic_DNA"/>
</dbReference>
<dbReference type="PIRSF" id="PIRSF002746">
    <property type="entry name" value="Gluconate_transporter"/>
    <property type="match status" value="1"/>
</dbReference>
<gene>
    <name evidence="2" type="ORF">ACFSDA_04480</name>
</gene>
<organism evidence="2 3">
    <name type="scientific">Brachybacterium rhamnosum</name>
    <dbReference type="NCBI Taxonomy" id="173361"/>
    <lineage>
        <taxon>Bacteria</taxon>
        <taxon>Bacillati</taxon>
        <taxon>Actinomycetota</taxon>
        <taxon>Actinomycetes</taxon>
        <taxon>Micrococcales</taxon>
        <taxon>Dermabacteraceae</taxon>
        <taxon>Brachybacterium</taxon>
    </lineage>
</organism>
<name>A0ABW4PU89_9MICO</name>
<accession>A0ABW4PU89</accession>
<feature type="transmembrane region" description="Helical" evidence="1">
    <location>
        <begin position="308"/>
        <end position="333"/>
    </location>
</feature>
<reference evidence="3" key="1">
    <citation type="journal article" date="2019" name="Int. J. Syst. Evol. Microbiol.">
        <title>The Global Catalogue of Microorganisms (GCM) 10K type strain sequencing project: providing services to taxonomists for standard genome sequencing and annotation.</title>
        <authorList>
            <consortium name="The Broad Institute Genomics Platform"/>
            <consortium name="The Broad Institute Genome Sequencing Center for Infectious Disease"/>
            <person name="Wu L."/>
            <person name="Ma J."/>
        </authorList>
    </citation>
    <scope>NUCLEOTIDE SEQUENCE [LARGE SCALE GENOMIC DNA]</scope>
    <source>
        <strain evidence="3">JCM 11650</strain>
    </source>
</reference>
<dbReference type="Pfam" id="PF02447">
    <property type="entry name" value="GntP_permease"/>
    <property type="match status" value="1"/>
</dbReference>
<evidence type="ECO:0000313" key="2">
    <source>
        <dbReference type="EMBL" id="MFD1834328.1"/>
    </source>
</evidence>
<evidence type="ECO:0000313" key="3">
    <source>
        <dbReference type="Proteomes" id="UP001597280"/>
    </source>
</evidence>
<protein>
    <submittedName>
        <fullName evidence="2">Gluconate:H+ symporter</fullName>
    </submittedName>
</protein>
<dbReference type="PANTHER" id="PTHR30354">
    <property type="entry name" value="GNT FAMILY GLUCONATE TRANSPORTER"/>
    <property type="match status" value="1"/>
</dbReference>
<keyword evidence="1" id="KW-0472">Membrane</keyword>
<dbReference type="NCBIfam" id="TIGR00791">
    <property type="entry name" value="gntP"/>
    <property type="match status" value="1"/>
</dbReference>
<feature type="transmembrane region" description="Helical" evidence="1">
    <location>
        <begin position="142"/>
        <end position="160"/>
    </location>
</feature>
<dbReference type="RefSeq" id="WP_343903683.1">
    <property type="nucleotide sequence ID" value="NZ_BAAAIS010000002.1"/>
</dbReference>
<feature type="transmembrane region" description="Helical" evidence="1">
    <location>
        <begin position="275"/>
        <end position="296"/>
    </location>
</feature>
<feature type="transmembrane region" description="Helical" evidence="1">
    <location>
        <begin position="345"/>
        <end position="364"/>
    </location>
</feature>
<feature type="transmembrane region" description="Helical" evidence="1">
    <location>
        <begin position="397"/>
        <end position="421"/>
    </location>
</feature>
<evidence type="ECO:0000256" key="1">
    <source>
        <dbReference type="SAM" id="Phobius"/>
    </source>
</evidence>
<feature type="transmembrane region" description="Helical" evidence="1">
    <location>
        <begin position="172"/>
        <end position="195"/>
    </location>
</feature>
<sequence length="461" mass="46381">MSPTVLVLLGLASVAAILVLIIRARAHPFIALLLVSVALALVAGIPLGDVVPLLQEGMGKTLGSVALIVTLGAMLGKIVELSGGAEVLARALLRAFGERRAPWALGAASFLFGIPVFVDVATIVLVPIVLAVARRLPGRVNMLTYALPTVMALLTVHVVLPPHPGIVGGAELMGADVGLVLLIGLVPAVLMWLFAQVLSGFLAGRIHSAVPAEGTLAAGTGNDEGAAQDGEGHAGAPGVGLVLTVILVPLLLIMAGTVSALVLPEGSLLRDVLGLVGASPMALLIGVLLAIWSLGLRRGWGAGRVEDVLAAALPATAAVILITGAGGTFGHVLASTGVAGAVSDVLVGTGLPILLLAWLLAAFIRAAQGSATVSTLTTAPLIAPMTVSAGLDAPQIALVAVTIGVGSMALSHVNDSLFWVWSRYFQVPTGAALRSYTVATTATSIVGLGIVALLWPVVALL</sequence>